<dbReference type="EMBL" id="BMOE01000001">
    <property type="protein sequence ID" value="GGJ64396.1"/>
    <property type="molecule type" value="Genomic_DNA"/>
</dbReference>
<dbReference type="Pfam" id="PF12867">
    <property type="entry name" value="DinB_2"/>
    <property type="match status" value="1"/>
</dbReference>
<accession>A0A917P6R3</accession>
<sequence>MNFTVSVQDALSNLFYGGSANVPWEQALDGLTAEQAHVRPPGLPHSVADLVAHVAFWQAYLLGVFRGEEPQWVERAAEGWPDAAPEGWDALRERFFADMDALSRYAQDEAFMAMHDPQGRFRIVPLTSFAGHGLYHLGQVVTVRQLIGAWPPPGGGDTW</sequence>
<dbReference type="RefSeq" id="WP_188960654.1">
    <property type="nucleotide sequence ID" value="NZ_BMOE01000001.1"/>
</dbReference>
<dbReference type="SUPFAM" id="SSF109854">
    <property type="entry name" value="DinB/YfiT-like putative metalloenzymes"/>
    <property type="match status" value="1"/>
</dbReference>
<reference evidence="2" key="2">
    <citation type="submission" date="2020-09" db="EMBL/GenBank/DDBJ databases">
        <authorList>
            <person name="Sun Q."/>
            <person name="Ohkuma M."/>
        </authorList>
    </citation>
    <scope>NUCLEOTIDE SEQUENCE</scope>
    <source>
        <strain evidence="2">JCM 14371</strain>
    </source>
</reference>
<protein>
    <recommendedName>
        <fullName evidence="1">DinB-like domain-containing protein</fullName>
    </recommendedName>
</protein>
<name>A0A917P6R3_9DEIO</name>
<feature type="domain" description="DinB-like" evidence="1">
    <location>
        <begin position="25"/>
        <end position="138"/>
    </location>
</feature>
<dbReference type="InterPro" id="IPR024775">
    <property type="entry name" value="DinB-like"/>
</dbReference>
<dbReference type="Proteomes" id="UP000635726">
    <property type="component" value="Unassembled WGS sequence"/>
</dbReference>
<dbReference type="Gene3D" id="1.20.120.450">
    <property type="entry name" value="dinb family like domain"/>
    <property type="match status" value="1"/>
</dbReference>
<reference evidence="2" key="1">
    <citation type="journal article" date="2014" name="Int. J. Syst. Evol. Microbiol.">
        <title>Complete genome sequence of Corynebacterium casei LMG S-19264T (=DSM 44701T), isolated from a smear-ripened cheese.</title>
        <authorList>
            <consortium name="US DOE Joint Genome Institute (JGI-PGF)"/>
            <person name="Walter F."/>
            <person name="Albersmeier A."/>
            <person name="Kalinowski J."/>
            <person name="Ruckert C."/>
        </authorList>
    </citation>
    <scope>NUCLEOTIDE SEQUENCE</scope>
    <source>
        <strain evidence="2">JCM 14371</strain>
    </source>
</reference>
<evidence type="ECO:0000313" key="3">
    <source>
        <dbReference type="Proteomes" id="UP000635726"/>
    </source>
</evidence>
<evidence type="ECO:0000313" key="2">
    <source>
        <dbReference type="EMBL" id="GGJ64396.1"/>
    </source>
</evidence>
<organism evidence="2 3">
    <name type="scientific">Deinococcus aquiradiocola</name>
    <dbReference type="NCBI Taxonomy" id="393059"/>
    <lineage>
        <taxon>Bacteria</taxon>
        <taxon>Thermotogati</taxon>
        <taxon>Deinococcota</taxon>
        <taxon>Deinococci</taxon>
        <taxon>Deinococcales</taxon>
        <taxon>Deinococcaceae</taxon>
        <taxon>Deinococcus</taxon>
    </lineage>
</organism>
<gene>
    <name evidence="2" type="ORF">GCM10008939_05390</name>
</gene>
<evidence type="ECO:0000259" key="1">
    <source>
        <dbReference type="Pfam" id="PF12867"/>
    </source>
</evidence>
<keyword evidence="3" id="KW-1185">Reference proteome</keyword>
<dbReference type="InterPro" id="IPR034660">
    <property type="entry name" value="DinB/YfiT-like"/>
</dbReference>
<proteinExistence type="predicted"/>
<dbReference type="AlphaFoldDB" id="A0A917P6R3"/>
<comment type="caution">
    <text evidence="2">The sequence shown here is derived from an EMBL/GenBank/DDBJ whole genome shotgun (WGS) entry which is preliminary data.</text>
</comment>